<dbReference type="SUPFAM" id="SSF56954">
    <property type="entry name" value="Outer membrane efflux proteins (OEP)"/>
    <property type="match status" value="1"/>
</dbReference>
<comment type="similarity">
    <text evidence="1">Belongs to the outer membrane factor (OMF) (TC 1.B.17) family.</text>
</comment>
<feature type="signal peptide" evidence="3">
    <location>
        <begin position="1"/>
        <end position="20"/>
    </location>
</feature>
<dbReference type="PANTHER" id="PTHR30203:SF24">
    <property type="entry name" value="BLR4935 PROTEIN"/>
    <property type="match status" value="1"/>
</dbReference>
<dbReference type="Proteomes" id="UP001596052">
    <property type="component" value="Unassembled WGS sequence"/>
</dbReference>
<keyword evidence="2" id="KW-0175">Coiled coil</keyword>
<dbReference type="PANTHER" id="PTHR30203">
    <property type="entry name" value="OUTER MEMBRANE CATION EFFLUX PROTEIN"/>
    <property type="match status" value="1"/>
</dbReference>
<gene>
    <name evidence="4" type="ORF">ACFQDI_06425</name>
</gene>
<evidence type="ECO:0000256" key="1">
    <source>
        <dbReference type="ARBA" id="ARBA00007613"/>
    </source>
</evidence>
<dbReference type="InterPro" id="IPR003423">
    <property type="entry name" value="OMP_efflux"/>
</dbReference>
<name>A0ABW0KP53_9BACT</name>
<evidence type="ECO:0000256" key="3">
    <source>
        <dbReference type="SAM" id="SignalP"/>
    </source>
</evidence>
<evidence type="ECO:0000313" key="5">
    <source>
        <dbReference type="Proteomes" id="UP001596052"/>
    </source>
</evidence>
<organism evidence="4 5">
    <name type="scientific">Prosthecobacter fluviatilis</name>
    <dbReference type="NCBI Taxonomy" id="445931"/>
    <lineage>
        <taxon>Bacteria</taxon>
        <taxon>Pseudomonadati</taxon>
        <taxon>Verrucomicrobiota</taxon>
        <taxon>Verrucomicrobiia</taxon>
        <taxon>Verrucomicrobiales</taxon>
        <taxon>Verrucomicrobiaceae</taxon>
        <taxon>Prosthecobacter</taxon>
    </lineage>
</organism>
<feature type="coiled-coil region" evidence="2">
    <location>
        <begin position="197"/>
        <end position="224"/>
    </location>
</feature>
<dbReference type="RefSeq" id="WP_377164618.1">
    <property type="nucleotide sequence ID" value="NZ_JBHSMQ010000002.1"/>
</dbReference>
<dbReference type="Gene3D" id="1.20.1600.10">
    <property type="entry name" value="Outer membrane efflux proteins (OEP)"/>
    <property type="match status" value="1"/>
</dbReference>
<dbReference type="Pfam" id="PF02321">
    <property type="entry name" value="OEP"/>
    <property type="match status" value="1"/>
</dbReference>
<evidence type="ECO:0000313" key="4">
    <source>
        <dbReference type="EMBL" id="MFC5454487.1"/>
    </source>
</evidence>
<reference evidence="5" key="1">
    <citation type="journal article" date="2019" name="Int. J. Syst. Evol. Microbiol.">
        <title>The Global Catalogue of Microorganisms (GCM) 10K type strain sequencing project: providing services to taxonomists for standard genome sequencing and annotation.</title>
        <authorList>
            <consortium name="The Broad Institute Genomics Platform"/>
            <consortium name="The Broad Institute Genome Sequencing Center for Infectious Disease"/>
            <person name="Wu L."/>
            <person name="Ma J."/>
        </authorList>
    </citation>
    <scope>NUCLEOTIDE SEQUENCE [LARGE SCALE GENOMIC DNA]</scope>
    <source>
        <strain evidence="5">CGMCC 4.1469</strain>
    </source>
</reference>
<comment type="caution">
    <text evidence="4">The sequence shown here is derived from an EMBL/GenBank/DDBJ whole genome shotgun (WGS) entry which is preliminary data.</text>
</comment>
<keyword evidence="3" id="KW-0732">Signal</keyword>
<evidence type="ECO:0000256" key="2">
    <source>
        <dbReference type="SAM" id="Coils"/>
    </source>
</evidence>
<accession>A0ABW0KP53</accession>
<protein>
    <submittedName>
        <fullName evidence="4">TolC family protein</fullName>
    </submittedName>
</protein>
<proteinExistence type="inferred from homology"/>
<dbReference type="InterPro" id="IPR010131">
    <property type="entry name" value="MdtP/NodT-like"/>
</dbReference>
<keyword evidence="5" id="KW-1185">Reference proteome</keyword>
<sequence>MKTCLHLLLLMLFLKLRATAAEAPVAPEGPSAERLAELTKLTSRKTSIKLEDYLNKVAASNLGYAAQRYNVTIAETAIAAAKVFQNPVLQFNNGKDLTHTGAQSLPGYYQTSISQTFETGGKRAKRWLVARKNYAATSASLQSFLQNLRLDASAAYADAIFMGQVAAQFQRTATLLRELLQAQQERQKAGDISDVDLLQTRVEVRQFEAELLDAQAQAKNAELGLNAFLGPQFASTHWQPVGALDVAPQNTDLFKLLSSAIKNRPDLIAMRYLRDAAQAGINLEKAKRIPDVTIGAIWQQSTPSYNDVSPQPIYNMGGVMFSIPLPVWNRNKSGIAASQAMAQQAQLNLENAEVQAGVDVRQALSLYGIARERVELYKAGVLKDVDSALEKRVVSYKRGGSSLLELLDAQRKANEVWQSFYTAQSDHARAVIELHRAAGIWIIHF</sequence>
<dbReference type="EMBL" id="JBHSMQ010000002">
    <property type="protein sequence ID" value="MFC5454487.1"/>
    <property type="molecule type" value="Genomic_DNA"/>
</dbReference>
<feature type="chain" id="PRO_5046399576" evidence="3">
    <location>
        <begin position="21"/>
        <end position="445"/>
    </location>
</feature>